<dbReference type="Proteomes" id="UP000026960">
    <property type="component" value="Chromosome 3"/>
</dbReference>
<reference evidence="2" key="1">
    <citation type="journal article" date="2009" name="Rice">
        <title>De Novo Next Generation Sequencing of Plant Genomes.</title>
        <authorList>
            <person name="Rounsley S."/>
            <person name="Marri P.R."/>
            <person name="Yu Y."/>
            <person name="He R."/>
            <person name="Sisneros N."/>
            <person name="Goicoechea J.L."/>
            <person name="Lee S.J."/>
            <person name="Angelova A."/>
            <person name="Kudrna D."/>
            <person name="Luo M."/>
            <person name="Affourtit J."/>
            <person name="Desany B."/>
            <person name="Knight J."/>
            <person name="Niazi F."/>
            <person name="Egholm M."/>
            <person name="Wing R.A."/>
        </authorList>
    </citation>
    <scope>NUCLEOTIDE SEQUENCE [LARGE SCALE GENOMIC DNA]</scope>
    <source>
        <strain evidence="2">cv. IRGC 105608</strain>
    </source>
</reference>
<protein>
    <submittedName>
        <fullName evidence="2">Uncharacterized protein</fullName>
    </submittedName>
</protein>
<dbReference type="Gramene" id="OBART03G28350.1">
    <property type="protein sequence ID" value="OBART03G28350.1"/>
    <property type="gene ID" value="OBART03G28350"/>
</dbReference>
<name>A0A0D3FM20_9ORYZ</name>
<evidence type="ECO:0000313" key="2">
    <source>
        <dbReference type="EnsemblPlants" id="OBART03G28350.1"/>
    </source>
</evidence>
<proteinExistence type="predicted"/>
<dbReference type="HOGENOM" id="CLU_172112_0_0_1"/>
<reference evidence="2" key="2">
    <citation type="submission" date="2015-03" db="UniProtKB">
        <authorList>
            <consortium name="EnsemblPlants"/>
        </authorList>
    </citation>
    <scope>IDENTIFICATION</scope>
</reference>
<feature type="region of interest" description="Disordered" evidence="1">
    <location>
        <begin position="1"/>
        <end position="23"/>
    </location>
</feature>
<organism evidence="2">
    <name type="scientific">Oryza barthii</name>
    <dbReference type="NCBI Taxonomy" id="65489"/>
    <lineage>
        <taxon>Eukaryota</taxon>
        <taxon>Viridiplantae</taxon>
        <taxon>Streptophyta</taxon>
        <taxon>Embryophyta</taxon>
        <taxon>Tracheophyta</taxon>
        <taxon>Spermatophyta</taxon>
        <taxon>Magnoliopsida</taxon>
        <taxon>Liliopsida</taxon>
        <taxon>Poales</taxon>
        <taxon>Poaceae</taxon>
        <taxon>BOP clade</taxon>
        <taxon>Oryzoideae</taxon>
        <taxon>Oryzeae</taxon>
        <taxon>Oryzinae</taxon>
        <taxon>Oryza</taxon>
    </lineage>
</organism>
<dbReference type="AlphaFoldDB" id="A0A0D3FM20"/>
<sequence>MTSSTLQGRWEKRRWPRQPPRLAGKSAAAMVAASVKVAPSRQIRGRGGCQESGGGSGKRGKTTGGSCKAGFDEASAIRCGPSSTLPP</sequence>
<dbReference type="EnsemblPlants" id="OBART03G28350.1">
    <property type="protein sequence ID" value="OBART03G28350.1"/>
    <property type="gene ID" value="OBART03G28350"/>
</dbReference>
<evidence type="ECO:0000256" key="1">
    <source>
        <dbReference type="SAM" id="MobiDB-lite"/>
    </source>
</evidence>
<evidence type="ECO:0000313" key="3">
    <source>
        <dbReference type="Proteomes" id="UP000026960"/>
    </source>
</evidence>
<feature type="compositionally biased region" description="Gly residues" evidence="1">
    <location>
        <begin position="45"/>
        <end position="57"/>
    </location>
</feature>
<keyword evidence="3" id="KW-1185">Reference proteome</keyword>
<accession>A0A0D3FM20</accession>
<dbReference type="PaxDb" id="65489-OBART03G28350.1"/>
<feature type="region of interest" description="Disordered" evidence="1">
    <location>
        <begin position="36"/>
        <end position="87"/>
    </location>
</feature>